<dbReference type="EMBL" id="CAJNOV010010732">
    <property type="protein sequence ID" value="CAF1418485.1"/>
    <property type="molecule type" value="Genomic_DNA"/>
</dbReference>
<name>A0A815M9C8_9BILA</name>
<dbReference type="Pfam" id="PF13837">
    <property type="entry name" value="Myb_DNA-bind_4"/>
    <property type="match status" value="1"/>
</dbReference>
<dbReference type="InterPro" id="IPR044822">
    <property type="entry name" value="Myb_DNA-bind_4"/>
</dbReference>
<dbReference type="GO" id="GO:0016604">
    <property type="term" value="C:nuclear body"/>
    <property type="evidence" value="ECO:0007669"/>
    <property type="project" value="TreeGrafter"/>
</dbReference>
<dbReference type="PANTHER" id="PTHR22666:SF3">
    <property type="entry name" value="MYB_SANT-LIKE DNA-BINDING DOMAIN-CONTAINING PROTEIN 1"/>
    <property type="match status" value="1"/>
</dbReference>
<gene>
    <name evidence="4" type="ORF">BYL167_LOCUS20594</name>
    <name evidence="3" type="ORF">CJN711_LOCUS22870</name>
</gene>
<evidence type="ECO:0000256" key="1">
    <source>
        <dbReference type="SAM" id="MobiDB-lite"/>
    </source>
</evidence>
<dbReference type="GO" id="GO:0045893">
    <property type="term" value="P:positive regulation of DNA-templated transcription"/>
    <property type="evidence" value="ECO:0007669"/>
    <property type="project" value="TreeGrafter"/>
</dbReference>
<evidence type="ECO:0000313" key="4">
    <source>
        <dbReference type="EMBL" id="CAF4132008.1"/>
    </source>
</evidence>
<comment type="caution">
    <text evidence="3">The sequence shown here is derived from an EMBL/GenBank/DDBJ whole genome shotgun (WGS) entry which is preliminary data.</text>
</comment>
<dbReference type="Proteomes" id="UP000681967">
    <property type="component" value="Unassembled WGS sequence"/>
</dbReference>
<evidence type="ECO:0000259" key="2">
    <source>
        <dbReference type="Pfam" id="PF13837"/>
    </source>
</evidence>
<protein>
    <recommendedName>
        <fullName evidence="2">Myb/SANT-like DNA-binding domain-containing protein</fullName>
    </recommendedName>
</protein>
<evidence type="ECO:0000313" key="3">
    <source>
        <dbReference type="EMBL" id="CAF1418485.1"/>
    </source>
</evidence>
<proteinExistence type="predicted"/>
<feature type="compositionally biased region" description="Polar residues" evidence="1">
    <location>
        <begin position="60"/>
        <end position="75"/>
    </location>
</feature>
<reference evidence="3" key="1">
    <citation type="submission" date="2021-02" db="EMBL/GenBank/DDBJ databases">
        <authorList>
            <person name="Nowell W R."/>
        </authorList>
    </citation>
    <scope>NUCLEOTIDE SEQUENCE</scope>
</reference>
<organism evidence="3 5">
    <name type="scientific">Rotaria magnacalcarata</name>
    <dbReference type="NCBI Taxonomy" id="392030"/>
    <lineage>
        <taxon>Eukaryota</taxon>
        <taxon>Metazoa</taxon>
        <taxon>Spiralia</taxon>
        <taxon>Gnathifera</taxon>
        <taxon>Rotifera</taxon>
        <taxon>Eurotatoria</taxon>
        <taxon>Bdelloidea</taxon>
        <taxon>Philodinida</taxon>
        <taxon>Philodinidae</taxon>
        <taxon>Rotaria</taxon>
    </lineage>
</organism>
<dbReference type="AlphaFoldDB" id="A0A815M9C8"/>
<dbReference type="PANTHER" id="PTHR22666">
    <property type="entry name" value="MYB_SANT-LIKE DNA-BINDING DOMAIN-CONTAINING PROTEIN 1"/>
    <property type="match status" value="1"/>
</dbReference>
<sequence length="421" mass="47473">MNPQYIRVVFPSNKNLQVLVPSQNSILQSSPSSTFGQLLSNNQIRPVSQSSYASTSSPSDVEQISSRSSSNFEQQETQKTSLCTVQKSPCQVPSSTVDDVLQTQSIVQKKLMLSTGIVSSKAASSTLEPLSMKRDRSCSSDIKKNNSKLEPFIENEDHQTRKNKRAKNWSDEEISTFISVWSDYYDRLTTGGSRNMPIYNSMAQELNQLLAPRIMNGSDIKSKIFNLVSEYRKRKKEQGKTGGSPSTWRHFNQVDKLIGERPYNDDSLISDTMTTQHDELLDDIEILSGNHLHDHSFIQESDHALDIVNDNEEIAKENQSLKSNSPCNMSCNEKNATKHTTDSSTKKVNVSRKKKISDVRIDLMQQLLTKIDGATEVANRAESKAFVLLEKQTKLQEESVNNEKEFLNVFKTIANNFSQTR</sequence>
<dbReference type="EMBL" id="CAJOBH010009107">
    <property type="protein sequence ID" value="CAF4132008.1"/>
    <property type="molecule type" value="Genomic_DNA"/>
</dbReference>
<dbReference type="Proteomes" id="UP000663855">
    <property type="component" value="Unassembled WGS sequence"/>
</dbReference>
<dbReference type="Gene3D" id="1.10.10.60">
    <property type="entry name" value="Homeodomain-like"/>
    <property type="match status" value="1"/>
</dbReference>
<feature type="domain" description="Myb/SANT-like DNA-binding" evidence="2">
    <location>
        <begin position="167"/>
        <end position="257"/>
    </location>
</feature>
<feature type="region of interest" description="Disordered" evidence="1">
    <location>
        <begin position="47"/>
        <end position="75"/>
    </location>
</feature>
<evidence type="ECO:0000313" key="5">
    <source>
        <dbReference type="Proteomes" id="UP000663855"/>
    </source>
</evidence>
<feature type="compositionally biased region" description="Low complexity" evidence="1">
    <location>
        <begin position="48"/>
        <end position="59"/>
    </location>
</feature>
<accession>A0A815M9C8</accession>
<dbReference type="InterPro" id="IPR026095">
    <property type="entry name" value="Myb/SANT-like_DNA-bd_dom_prot"/>
</dbReference>